<name>A0A438JZQ2_VITVI</name>
<dbReference type="CDD" id="cd01650">
    <property type="entry name" value="RT_nLTR_like"/>
    <property type="match status" value="1"/>
</dbReference>
<dbReference type="InterPro" id="IPR052343">
    <property type="entry name" value="Retrotransposon-Effector_Assoc"/>
</dbReference>
<evidence type="ECO:0000313" key="1">
    <source>
        <dbReference type="EMBL" id="RVX14440.1"/>
    </source>
</evidence>
<gene>
    <name evidence="1" type="ORF">CK203_017232</name>
</gene>
<proteinExistence type="predicted"/>
<sequence length="251" mass="27710">MGFLAEFYGLGSFERSLNAPFLVLVPNKRGWGEGIVDDLKDFKPIGLVGVLYKLLAKVLTNRLKRIKDNLRGVLCNLDIEKAYDHVNWNFVLTGLRQGDPLFPCLFILATETLSYLLSRAKESGFINGFLVRGKSGVGVEVSHLLFADNSLILCDASKENLEYLSSVFMWFDVCLGLKMNLGKSEIIPVGNVLNLEELAKVLGCKVGAILTTYLGLPLGVPFKSSKVWRRSLRKGLLGGRGGISLKTEDRP</sequence>
<dbReference type="PANTHER" id="PTHR46890">
    <property type="entry name" value="NON-LTR RETROLELEMENT REVERSE TRANSCRIPTASE-LIKE PROTEIN-RELATED"/>
    <property type="match status" value="1"/>
</dbReference>
<reference evidence="1 2" key="1">
    <citation type="journal article" date="2018" name="PLoS Genet.">
        <title>Population sequencing reveals clonal diversity and ancestral inbreeding in the grapevine cultivar Chardonnay.</title>
        <authorList>
            <person name="Roach M.J."/>
            <person name="Johnson D.L."/>
            <person name="Bohlmann J."/>
            <person name="van Vuuren H.J."/>
            <person name="Jones S.J."/>
            <person name="Pretorius I.S."/>
            <person name="Schmidt S.A."/>
            <person name="Borneman A.R."/>
        </authorList>
    </citation>
    <scope>NUCLEOTIDE SEQUENCE [LARGE SCALE GENOMIC DNA]</scope>
    <source>
        <strain evidence="2">cv. Chardonnay</strain>
        <tissue evidence="1">Leaf</tissue>
    </source>
</reference>
<dbReference type="EMBL" id="QGNW01000021">
    <property type="protein sequence ID" value="RVX14440.1"/>
    <property type="molecule type" value="Genomic_DNA"/>
</dbReference>
<comment type="caution">
    <text evidence="1">The sequence shown here is derived from an EMBL/GenBank/DDBJ whole genome shotgun (WGS) entry which is preliminary data.</text>
</comment>
<accession>A0A438JZQ2</accession>
<organism evidence="1 2">
    <name type="scientific">Vitis vinifera</name>
    <name type="common">Grape</name>
    <dbReference type="NCBI Taxonomy" id="29760"/>
    <lineage>
        <taxon>Eukaryota</taxon>
        <taxon>Viridiplantae</taxon>
        <taxon>Streptophyta</taxon>
        <taxon>Embryophyta</taxon>
        <taxon>Tracheophyta</taxon>
        <taxon>Spermatophyta</taxon>
        <taxon>Magnoliopsida</taxon>
        <taxon>eudicotyledons</taxon>
        <taxon>Gunneridae</taxon>
        <taxon>Pentapetalae</taxon>
        <taxon>rosids</taxon>
        <taxon>Vitales</taxon>
        <taxon>Vitaceae</taxon>
        <taxon>Viteae</taxon>
        <taxon>Vitis</taxon>
    </lineage>
</organism>
<evidence type="ECO:0000313" key="2">
    <source>
        <dbReference type="Proteomes" id="UP000288805"/>
    </source>
</evidence>
<dbReference type="Proteomes" id="UP000288805">
    <property type="component" value="Unassembled WGS sequence"/>
</dbReference>
<protein>
    <submittedName>
        <fullName evidence="1">Uncharacterized protein</fullName>
    </submittedName>
</protein>
<dbReference type="PANTHER" id="PTHR46890:SF50">
    <property type="entry name" value="RNA-DIRECTED DNA POLYMERASE, EUKARYOTA, REVERSE TRANSCRIPTASE ZINC-BINDING DOMAIN PROTEIN-RELATED"/>
    <property type="match status" value="1"/>
</dbReference>
<dbReference type="AlphaFoldDB" id="A0A438JZQ2"/>